<organism evidence="2 3">
    <name type="scientific">Penicillium arizonense</name>
    <dbReference type="NCBI Taxonomy" id="1835702"/>
    <lineage>
        <taxon>Eukaryota</taxon>
        <taxon>Fungi</taxon>
        <taxon>Dikarya</taxon>
        <taxon>Ascomycota</taxon>
        <taxon>Pezizomycotina</taxon>
        <taxon>Eurotiomycetes</taxon>
        <taxon>Eurotiomycetidae</taxon>
        <taxon>Eurotiales</taxon>
        <taxon>Aspergillaceae</taxon>
        <taxon>Penicillium</taxon>
    </lineage>
</organism>
<proteinExistence type="predicted"/>
<dbReference type="EMBL" id="LXJU01000070">
    <property type="protein sequence ID" value="OGE47054.1"/>
    <property type="molecule type" value="Genomic_DNA"/>
</dbReference>
<protein>
    <submittedName>
        <fullName evidence="2">Uncharacterized protein</fullName>
    </submittedName>
</protein>
<reference evidence="2 3" key="1">
    <citation type="journal article" date="2016" name="Sci. Rep.">
        <title>Penicillium arizonense, a new, genome sequenced fungal species, reveals a high chemical diversity in secreted metabolites.</title>
        <authorList>
            <person name="Grijseels S."/>
            <person name="Nielsen J.C."/>
            <person name="Randelovic M."/>
            <person name="Nielsen J."/>
            <person name="Nielsen K.F."/>
            <person name="Workman M."/>
            <person name="Frisvad J.C."/>
        </authorList>
    </citation>
    <scope>NUCLEOTIDE SEQUENCE [LARGE SCALE GENOMIC DNA]</scope>
    <source>
        <strain evidence="2 3">CBS 141311</strain>
    </source>
</reference>
<dbReference type="RefSeq" id="XP_022482520.1">
    <property type="nucleotide sequence ID" value="XM_022637628.1"/>
</dbReference>
<dbReference type="AlphaFoldDB" id="A0A1F5L1H3"/>
<gene>
    <name evidence="2" type="ORF">PENARI_c070G09724</name>
</gene>
<sequence length="198" mass="23184">MAVDVSPMQQHSNTDPMKISSLLNHQATPMPQYARHYSKDLSQRTEHASHLGKSPKSRPIVQLNGCPSKRPYVQMTGLSLAIAGRTGVENATTSAPSRPTRRMKYSLEESYFIWHQRVVLWKEWHSVLTNFNHQFPNRQRLGEDRYRYGGIQDKFYRFIKLERLPAYRDRTGFIMGNSLSNDKDFIKSCTKVWYLWME</sequence>
<feature type="compositionally biased region" description="Basic and acidic residues" evidence="1">
    <location>
        <begin position="38"/>
        <end position="49"/>
    </location>
</feature>
<feature type="region of interest" description="Disordered" evidence="1">
    <location>
        <begin position="38"/>
        <end position="61"/>
    </location>
</feature>
<accession>A0A1F5L1H3</accession>
<evidence type="ECO:0000256" key="1">
    <source>
        <dbReference type="SAM" id="MobiDB-lite"/>
    </source>
</evidence>
<name>A0A1F5L1H3_PENAI</name>
<evidence type="ECO:0000313" key="2">
    <source>
        <dbReference type="EMBL" id="OGE47054.1"/>
    </source>
</evidence>
<comment type="caution">
    <text evidence="2">The sequence shown here is derived from an EMBL/GenBank/DDBJ whole genome shotgun (WGS) entry which is preliminary data.</text>
</comment>
<keyword evidence="3" id="KW-1185">Reference proteome</keyword>
<dbReference type="OrthoDB" id="4281979at2759"/>
<evidence type="ECO:0000313" key="3">
    <source>
        <dbReference type="Proteomes" id="UP000177622"/>
    </source>
</evidence>
<dbReference type="GeneID" id="34582362"/>
<dbReference type="Proteomes" id="UP000177622">
    <property type="component" value="Unassembled WGS sequence"/>
</dbReference>